<evidence type="ECO:0000313" key="4">
    <source>
        <dbReference type="Proteomes" id="UP000256970"/>
    </source>
</evidence>
<feature type="compositionally biased region" description="Basic residues" evidence="1">
    <location>
        <begin position="446"/>
        <end position="456"/>
    </location>
</feature>
<accession>A0A383V8B9</accession>
<evidence type="ECO:0000313" key="3">
    <source>
        <dbReference type="EMBL" id="SZX74724.1"/>
    </source>
</evidence>
<dbReference type="GO" id="GO:0005634">
    <property type="term" value="C:nucleus"/>
    <property type="evidence" value="ECO:0007669"/>
    <property type="project" value="TreeGrafter"/>
</dbReference>
<dbReference type="EMBL" id="FNXT01001219">
    <property type="protein sequence ID" value="SZX74724.1"/>
    <property type="molecule type" value="Genomic_DNA"/>
</dbReference>
<dbReference type="GO" id="GO:0043565">
    <property type="term" value="F:sequence-specific DNA binding"/>
    <property type="evidence" value="ECO:0007669"/>
    <property type="project" value="TreeGrafter"/>
</dbReference>
<sequence>MQCLEPSPSRTQQQQQQYTRQQQLCWATCWIMTNPNTVDAMLNELAEPPSAVQLQQSRPNQAGRPAAAPQAAAAHAAAAGGIDGSSSDISDDLSDVGSPSESQLFNDSKAALCFQLLEAFAGMHGSHSVAAAQSVLQLVAAHNRGAGGNRERQICLLDVQEFWFLGRLLLHLASSKVQVLGPSALQRPNGELADNQRPSLMQLAIDEARSMGVVSSSTTSSSSRSGRAAVRQLLECRNSNRATVFFTACFFCIPEVLSFLLALPELSWKLMLLFTKRGKQFYHILSTEAHLALRRGDIPHYQRLRWGLHVTLTALADKLQAELAGKTPEQVQAFKEKVRAVVQKAVQRRQQQAQQAAAQWTSRHGTQPAAAAAAAAAAGAGGAVQAQQQQLSPGAAADTVLLQQPALAGSTAALQPAASVAAIRTVSTGDAHVQGGSSSSSSGRRLAGHKRPHSRSSRWSADVLWNLHTYCLFHTHWSSTRSPPYDGTLLAEVAADLFGFEVRNSV</sequence>
<evidence type="ECO:0000313" key="2">
    <source>
        <dbReference type="EMBL" id="SZX61411.1"/>
    </source>
</evidence>
<feature type="region of interest" description="Disordered" evidence="1">
    <location>
        <begin position="49"/>
        <end position="101"/>
    </location>
</feature>
<reference evidence="2 4" key="1">
    <citation type="submission" date="2016-10" db="EMBL/GenBank/DDBJ databases">
        <authorList>
            <person name="Cai Z."/>
        </authorList>
    </citation>
    <scope>NUCLEOTIDE SEQUENCE [LARGE SCALE GENOMIC DNA]</scope>
</reference>
<dbReference type="PANTHER" id="PTHR14312">
    <property type="entry name" value="CREB/ATF BZIP TRANSCRIPTION FACTOR"/>
    <property type="match status" value="1"/>
</dbReference>
<dbReference type="PANTHER" id="PTHR14312:SF1">
    <property type="entry name" value="BASIC-LEUCINE ZIPPER TRANSCRIPTION FACTOR A"/>
    <property type="match status" value="1"/>
</dbReference>
<proteinExistence type="predicted"/>
<keyword evidence="4" id="KW-1185">Reference proteome</keyword>
<feature type="region of interest" description="Disordered" evidence="1">
    <location>
        <begin position="429"/>
        <end position="458"/>
    </location>
</feature>
<gene>
    <name evidence="3" type="ORF">BQ4739_LOCUS15042</name>
    <name evidence="2" type="ORF">BQ4739_LOCUS1907</name>
</gene>
<name>A0A383V8B9_TETOB</name>
<organism evidence="2 4">
    <name type="scientific">Tetradesmus obliquus</name>
    <name type="common">Green alga</name>
    <name type="synonym">Acutodesmus obliquus</name>
    <dbReference type="NCBI Taxonomy" id="3088"/>
    <lineage>
        <taxon>Eukaryota</taxon>
        <taxon>Viridiplantae</taxon>
        <taxon>Chlorophyta</taxon>
        <taxon>core chlorophytes</taxon>
        <taxon>Chlorophyceae</taxon>
        <taxon>CS clade</taxon>
        <taxon>Sphaeropleales</taxon>
        <taxon>Scenedesmaceae</taxon>
        <taxon>Tetradesmus</taxon>
    </lineage>
</organism>
<protein>
    <submittedName>
        <fullName evidence="2">Uncharacterized protein</fullName>
    </submittedName>
</protein>
<dbReference type="GO" id="GO:0010468">
    <property type="term" value="P:regulation of gene expression"/>
    <property type="evidence" value="ECO:0007669"/>
    <property type="project" value="TreeGrafter"/>
</dbReference>
<evidence type="ECO:0000256" key="1">
    <source>
        <dbReference type="SAM" id="MobiDB-lite"/>
    </source>
</evidence>
<feature type="compositionally biased region" description="Low complexity" evidence="1">
    <location>
        <begin position="62"/>
        <end position="88"/>
    </location>
</feature>
<dbReference type="AlphaFoldDB" id="A0A383V8B9"/>
<dbReference type="EMBL" id="FNXT01000141">
    <property type="protein sequence ID" value="SZX61411.1"/>
    <property type="molecule type" value="Genomic_DNA"/>
</dbReference>
<dbReference type="Proteomes" id="UP000256970">
    <property type="component" value="Unassembled WGS sequence"/>
</dbReference>